<name>A0A6S6R496_9FIRM</name>
<keyword evidence="7" id="KW-1185">Reference proteome</keyword>
<comment type="cofactor">
    <cofactor evidence="1">
        <name>pantetheine 4'-phosphate</name>
        <dbReference type="ChEBI" id="CHEBI:47942"/>
    </cofactor>
</comment>
<dbReference type="PANTHER" id="PTHR45527">
    <property type="entry name" value="NONRIBOSOMAL PEPTIDE SYNTHETASE"/>
    <property type="match status" value="1"/>
</dbReference>
<dbReference type="SUPFAM" id="SSF52777">
    <property type="entry name" value="CoA-dependent acyltransferases"/>
    <property type="match status" value="6"/>
</dbReference>
<dbReference type="InterPro" id="IPR023213">
    <property type="entry name" value="CAT-like_dom_sf"/>
</dbReference>
<dbReference type="Gene3D" id="3.30.559.10">
    <property type="entry name" value="Chloramphenicol acetyltransferase-like domain"/>
    <property type="match status" value="2"/>
</dbReference>
<dbReference type="Pfam" id="PF00550">
    <property type="entry name" value="PP-binding"/>
    <property type="match status" value="3"/>
</dbReference>
<dbReference type="Gene3D" id="3.40.50.980">
    <property type="match status" value="6"/>
</dbReference>
<dbReference type="GO" id="GO:0043041">
    <property type="term" value="P:amino acid activation for nonribosomal peptide biosynthetic process"/>
    <property type="evidence" value="ECO:0007669"/>
    <property type="project" value="TreeGrafter"/>
</dbReference>
<dbReference type="InterPro" id="IPR010071">
    <property type="entry name" value="AA_adenyl_dom"/>
</dbReference>
<dbReference type="GO" id="GO:0005829">
    <property type="term" value="C:cytosol"/>
    <property type="evidence" value="ECO:0007669"/>
    <property type="project" value="TreeGrafter"/>
</dbReference>
<comment type="similarity">
    <text evidence="2">Belongs to the ATP-dependent AMP-binding enzyme family.</text>
</comment>
<dbReference type="NCBIfam" id="NF003417">
    <property type="entry name" value="PRK04813.1"/>
    <property type="match status" value="3"/>
</dbReference>
<dbReference type="InterPro" id="IPR020806">
    <property type="entry name" value="PKS_PP-bd"/>
</dbReference>
<dbReference type="InterPro" id="IPR045851">
    <property type="entry name" value="AMP-bd_C_sf"/>
</dbReference>
<dbReference type="GO" id="GO:0008610">
    <property type="term" value="P:lipid biosynthetic process"/>
    <property type="evidence" value="ECO:0007669"/>
    <property type="project" value="UniProtKB-ARBA"/>
</dbReference>
<dbReference type="CDD" id="cd05930">
    <property type="entry name" value="A_NRPS"/>
    <property type="match status" value="3"/>
</dbReference>
<dbReference type="GO" id="GO:0031177">
    <property type="term" value="F:phosphopantetheine binding"/>
    <property type="evidence" value="ECO:0007669"/>
    <property type="project" value="InterPro"/>
</dbReference>
<dbReference type="KEGG" id="acel:acsn021_37380"/>
<dbReference type="CDD" id="cd19531">
    <property type="entry name" value="LCL_NRPS-like"/>
    <property type="match status" value="2"/>
</dbReference>
<dbReference type="PANTHER" id="PTHR45527:SF1">
    <property type="entry name" value="FATTY ACID SYNTHASE"/>
    <property type="match status" value="1"/>
</dbReference>
<dbReference type="InterPro" id="IPR001242">
    <property type="entry name" value="Condensation_dom"/>
</dbReference>
<feature type="domain" description="Carrier" evidence="5">
    <location>
        <begin position="2874"/>
        <end position="2949"/>
    </location>
</feature>
<dbReference type="InterPro" id="IPR009081">
    <property type="entry name" value="PP-bd_ACP"/>
</dbReference>
<dbReference type="FunFam" id="3.30.300.30:FF:000015">
    <property type="entry name" value="Nonribosomal peptide synthase SidD"/>
    <property type="match status" value="1"/>
</dbReference>
<evidence type="ECO:0000256" key="2">
    <source>
        <dbReference type="ARBA" id="ARBA00006432"/>
    </source>
</evidence>
<evidence type="ECO:0000256" key="4">
    <source>
        <dbReference type="ARBA" id="ARBA00022553"/>
    </source>
</evidence>
<dbReference type="Gene3D" id="3.30.300.30">
    <property type="match status" value="3"/>
</dbReference>
<sequence length="3151" mass="359911">MYHYNEYRKDISKGGIMDKNILSDLSEFEEAREYWTKKLKECTFSMELFSDYPVCESYSENRLDTILDDNICRILLQMSRNNDIAIFVLVLECLKVLLYKLTGEKDIVVASPVYLKTHSELNEWVLFRDQIEDGISVRQFLDITKQTVVEGYKYQFYPVDKVLSKLYGADTQRPLKYLFLMDSIHNRDYIKNLNSGNCKNDIAFVLKKDSENLCFEIIYNSKLYNHKSIGKISKCFTTILKQMLNNMEMKIADIEIADEEERNYILHHINNTAKVRPTQLTLNRLFEEQAARTPDCTAIKFITYKHGVEKSISYIEISEKSEYMSKLLVDKGCRPDTVVGIIGERCIETVISMLGILKAGGCFVVISPDLPKERLEFMLKDSGAEIIMVTSPTVYSLDLNGTILDVPEASKIPRMQHKNEISNPQNLAYMIYTSGSTGKPKAVLIEHESIANTILWRKKFYAFDEEDSILQIPSFSFDSSVEDIFTPLVSGSTVIMIEEENKLNLNCIKQVLTMNPITHFLVTPAYYKVLMKEVYEHLKKLRVITVAGEDFSSDLVIEHFNRLDKVRLCNEYGPTENSVCSTVYEFDKNRTEVLIGKPIDNVQCLILNKEGRLMPIGLPGELYLSGKGLSRGYLNNQELNSTLFIDNPIFPGSKIYKTGDRVKYTDDGNIKFLGRVDNQVKIRGFRIELGEIEARLREYANVNDTIAIIGEDSKEGKCLYAFVVSDTVLCISNIKKYLEEKLPFYMVPAFIVQVDKIPLTSHGKVDKKSLEKLAMKECAGVVKPENRTEERLLDLWVDVLQRDKDDISVIGSFFEIGGHSLNAIVLVERIKKEFDLDISLMDFIKQKTIRNIGIYLRNAKREDYLLIEPVQKKDYYPLSSAQKRVYIIQNLEPESTAYNMPFVVKLEGKLDTRKLESAINKIIQRHESLRTSFEHNGTEPCQKIYDDVCFKMEYYEQSEDSAQKIVTSFLQPFDLGKPCLLRVCLIRIGDLSYILCVDMHHIISDGMSMEIFINEFADIYSGAELESTKVSYKDYVNWQNSESIRARVANQERYWMEKFKGEIAVLNLPYDYSRAGMQSFEGFRTSFEIDSALTLQIKELAVREGVTTFIILLSAYSLFLHKITSQNDIIIGTATAGRNHADLQSVIGNFANYLALRTNIDKANSFRMLLQNTQKEVIDAFQNQDYQFEDLVEKVVTKRDSSRNAIFDTMFVFHNMKKAQVSSLPFNISEYGFVHETSQVDLKLQGREEGNILTMEFEYCTKLFKDSTIKRFQDMYIHILNQILKKPDSRLADVEITSEYEKQKILYEFNRFQCWIPQDKTFIELFKQQVENYPNNTAVVCGNCSLTYKQLDLRSGQLSGSLQENGLRLGEICGLLVERSVEMMVGIISILKTGAVYLPIDPHYPQERVEYVLNESSAKLLLLSRTMIERFDLSNTKCVVVNLSDNRNYIDANDIQQVKVLPDNLAYLIFTSGSTGKPKGVLVDHKNLVNFVQAMKLSINYGENGTFLALASISFDLSISELMFPLSCGAAVIITTDQEQQDFDTLVRIIIEKNVDFVHFTPSRLNILLENSANDAVWCRIKHMIVGGEALPESVFTRLKRKYNGRIYNFYGPTEATVWTTFKDLSGENKVTIGVPLPDAEVYIINENMQLQPLGVPGEIAIGGECVAKGYINNTPETSEKFISNPFKQDAGNIIYRTGDVARLLENGEIEYLGRSDNQVKVRGYRIELSEIEDTLLKYSGISEAVVVAKVDNEGNKFLCAFLVSDKDVNVQSIRELLASKLPFYMVPSTFIQLDMLPLTPNRKIDRIKLSSMDISKLIIDNTQKNEYKPMTSYAMILVEVWKELLSVERVNSGDDFFEMGGHSIKAINMIYRLRKELDIDIALTDIFTHSRIDELAELVQQKQQSNLEIIRFVEKKEYYPASSGQKRLYILNKLESAGLSYNLPSVFRVMGSLDTDKLQAALFELIKRHEILRTSFHIINGEIVQKIHENVNNPFCFSDGITGDIQRLFIQFVKPFDLTQPALLRVEVVRLSENEHILMFDMHHIISDATSLKILVEELCSLYEGVRLPELTIQYKEYSEWQKNSMNSNFIKEQENYWLGLYGGNAPVLDLPVDFARPTVQNFEGSVISFSFDEELSFEIGKMVVDAKTTHFVVLISIFYILLMEYSGQEDIIIGTPIQGREHPDLKELIGSFINMLPLRNYPCKDKSFDEFLSEVKENFLKAYENRYYQFEELINKLDMKRDLGRNPLFDVMFSMSNFERPEMKAFDLIFTPIEYDKGASQFDLTLQAFVDNNKILFSMEFCTKLFKVGTIRQMSRHFINIAKQVVRNPHICIDNIEIMDDKDKAEVIEQYNQMSYESPKDSSLINLFKTQVSKIPDKECAVLNGTGISYRELDRKSDSVAHYLKKHGVGKEMVVGLLVGRSFNMLVGIMGILKCGAAFLPIDPKFPVQRIRYVLDDCGTNFLLGEKEHINSIEFKGAVFDINIISKEYEIGKSYNVLEEVDVSNHDLAYVIYTSGSTGNPKGVMIERKALLNFIYAISELIDFSSSKKILALTTISFDIFILETLMPLLKGQTLVIADEMQQRDPSAIKRIICENGISIMQATPTTLKMLLSHKGSSEWLENLTEIMIGGEVLHDSLLVKLRSLYKGKIYNMYGPTETTIWSTVRNLSKCDSVDIGKPILKTQILILDKEQRPLPSGIWGEMYIAGEGVSRGYLNKPELTLARFVQDPFNSGEVMYKTGDLARWNSDGYIEIRGRNDRQVKLNGYRIELEEIERCMQSYEKIADAVVVLKNGSGENKKGEGYIVGYYIGDAEISVTILRKFLSVSLPYYMVPSVFVKLKEIPLTPNKKVDYNALPDPVRYSNSQQLKMSVKPGNDIEIVLMEIWNKVLGIDFVDINESFFDIGGNSIQIVQVYSEIEEKFPGSVTVADLFSHPSIVRLASFITEKLSDKGRKTILKTVVLPEEYFRDENVENSGSVLFAEINDDVKDKLEQELQKNDITMLVYKCAVFIYVLHIVSRQEEITVYTLSESNQIIPVSINLNNTETLWELVEEVKKKYIAGLHSGGIRIQDILLSNSRKQSREITSIIIEHGGQRTELAGLFDIVMGVSQKKDAILVSCSYNDGLLANKGISKILNAYINLTEQLMEIDN</sequence>
<dbReference type="InterPro" id="IPR025110">
    <property type="entry name" value="AMP-bd_C"/>
</dbReference>
<dbReference type="PROSITE" id="PS00455">
    <property type="entry name" value="AMP_BINDING"/>
    <property type="match status" value="3"/>
</dbReference>
<evidence type="ECO:0000313" key="7">
    <source>
        <dbReference type="Proteomes" id="UP000515561"/>
    </source>
</evidence>
<reference evidence="6 7" key="1">
    <citation type="journal article" date="2016" name="Int. J. Syst. Evol. Microbiol.">
        <title>Descriptions of Anaerotaenia torta gen. nov., sp. nov. and Anaerocolumna cellulosilytica gen. nov., sp. nov. isolated from a methanogenic reactor of cattle waste.</title>
        <authorList>
            <person name="Uek A."/>
            <person name="Ohtaki Y."/>
            <person name="Kaku N."/>
            <person name="Ueki K."/>
        </authorList>
    </citation>
    <scope>NUCLEOTIDE SEQUENCE [LARGE SCALE GENOMIC DNA]</scope>
    <source>
        <strain evidence="6 7">SN021</strain>
    </source>
</reference>
<dbReference type="Pfam" id="PF00501">
    <property type="entry name" value="AMP-binding"/>
    <property type="match status" value="3"/>
</dbReference>
<dbReference type="Proteomes" id="UP000515561">
    <property type="component" value="Chromosome"/>
</dbReference>
<dbReference type="GO" id="GO:0003824">
    <property type="term" value="F:catalytic activity"/>
    <property type="evidence" value="ECO:0007669"/>
    <property type="project" value="InterPro"/>
</dbReference>
<dbReference type="SMART" id="SM00823">
    <property type="entry name" value="PKS_PP"/>
    <property type="match status" value="3"/>
</dbReference>
<dbReference type="InterPro" id="IPR020845">
    <property type="entry name" value="AMP-binding_CS"/>
</dbReference>
<organism evidence="6 7">
    <name type="scientific">Anaerocolumna cellulosilytica</name>
    <dbReference type="NCBI Taxonomy" id="433286"/>
    <lineage>
        <taxon>Bacteria</taxon>
        <taxon>Bacillati</taxon>
        <taxon>Bacillota</taxon>
        <taxon>Clostridia</taxon>
        <taxon>Lachnospirales</taxon>
        <taxon>Lachnospiraceae</taxon>
        <taxon>Anaerocolumna</taxon>
    </lineage>
</organism>
<dbReference type="GO" id="GO:0044550">
    <property type="term" value="P:secondary metabolite biosynthetic process"/>
    <property type="evidence" value="ECO:0007669"/>
    <property type="project" value="TreeGrafter"/>
</dbReference>
<protein>
    <submittedName>
        <fullName evidence="6">Surfactin synthase subunit 1</fullName>
    </submittedName>
</protein>
<dbReference type="InterPro" id="IPR000873">
    <property type="entry name" value="AMP-dep_synth/lig_dom"/>
</dbReference>
<evidence type="ECO:0000256" key="1">
    <source>
        <dbReference type="ARBA" id="ARBA00001957"/>
    </source>
</evidence>
<gene>
    <name evidence="6" type="primary">srfAA</name>
    <name evidence="6" type="ORF">acsn021_37380</name>
</gene>
<feature type="domain" description="Carrier" evidence="5">
    <location>
        <begin position="783"/>
        <end position="860"/>
    </location>
</feature>
<proteinExistence type="inferred from homology"/>
<feature type="domain" description="Carrier" evidence="5">
    <location>
        <begin position="1829"/>
        <end position="1904"/>
    </location>
</feature>
<dbReference type="PROSITE" id="PS50075">
    <property type="entry name" value="CARRIER"/>
    <property type="match status" value="3"/>
</dbReference>
<dbReference type="NCBIfam" id="TIGR01733">
    <property type="entry name" value="AA-adenyl-dom"/>
    <property type="match status" value="3"/>
</dbReference>
<accession>A0A6S6R496</accession>
<dbReference type="InterPro" id="IPR036736">
    <property type="entry name" value="ACP-like_sf"/>
</dbReference>
<dbReference type="Gene3D" id="3.30.559.30">
    <property type="entry name" value="Nonribosomal peptide synthetase, condensation domain"/>
    <property type="match status" value="4"/>
</dbReference>
<dbReference type="FunFam" id="3.40.50.12780:FF:000012">
    <property type="entry name" value="Non-ribosomal peptide synthetase"/>
    <property type="match status" value="2"/>
</dbReference>
<dbReference type="Gene3D" id="1.10.1200.10">
    <property type="entry name" value="ACP-like"/>
    <property type="match status" value="3"/>
</dbReference>
<keyword evidence="4" id="KW-0597">Phosphoprotein</keyword>
<dbReference type="Gene3D" id="2.30.38.10">
    <property type="entry name" value="Luciferase, Domain 3"/>
    <property type="match status" value="3"/>
</dbReference>
<dbReference type="Pfam" id="PF13193">
    <property type="entry name" value="AMP-binding_C"/>
    <property type="match status" value="2"/>
</dbReference>
<evidence type="ECO:0000259" key="5">
    <source>
        <dbReference type="PROSITE" id="PS50075"/>
    </source>
</evidence>
<evidence type="ECO:0000256" key="3">
    <source>
        <dbReference type="ARBA" id="ARBA00022450"/>
    </source>
</evidence>
<keyword evidence="3" id="KW-0596">Phosphopantetheine</keyword>
<dbReference type="SUPFAM" id="SSF47336">
    <property type="entry name" value="ACP-like"/>
    <property type="match status" value="3"/>
</dbReference>
<dbReference type="Pfam" id="PF00668">
    <property type="entry name" value="Condensation"/>
    <property type="match status" value="3"/>
</dbReference>
<dbReference type="EMBL" id="AP023367">
    <property type="protein sequence ID" value="BCJ96169.1"/>
    <property type="molecule type" value="Genomic_DNA"/>
</dbReference>
<dbReference type="SUPFAM" id="SSF56801">
    <property type="entry name" value="Acetyl-CoA synthetase-like"/>
    <property type="match status" value="3"/>
</dbReference>
<dbReference type="FunFam" id="3.40.50.980:FF:000001">
    <property type="entry name" value="Non-ribosomal peptide synthetase"/>
    <property type="match status" value="3"/>
</dbReference>
<evidence type="ECO:0000313" key="6">
    <source>
        <dbReference type="EMBL" id="BCJ96169.1"/>
    </source>
</evidence>